<sequence length="300" mass="33507">MFTKEDAHKRPLVTAYNEKCFRVFNGPELSNLPDLLRAFQSMTKMQFSHHVKSYKNDFALWVEGVLCDSECAGNLRQAKTPRAAVAVVKKRLKDYQLSTNLSKTSLKLTLLIFVIMGFALSTAFLFYFISKNSTIQAGSIQLATATTALYEQEMKSPLPVRLKIPAIDVDAAVEYVGLTSDKAMDVPKDPADVAWFNLGARPGENGSAIMAGHYGGKKASVFDNLYKLRKGDKLYIEDEFGTTTTFVVRETRRYDPSADASYVFGSNDGKPHLNLITCEGDWDKVSKSYSERLVVFTDKE</sequence>
<dbReference type="InterPro" id="IPR023365">
    <property type="entry name" value="Sortase_dom-sf"/>
</dbReference>
<keyword evidence="1" id="KW-0378">Hydrolase</keyword>
<dbReference type="SUPFAM" id="SSF63817">
    <property type="entry name" value="Sortase"/>
    <property type="match status" value="1"/>
</dbReference>
<gene>
    <name evidence="3" type="ORF">A2431_00610</name>
</gene>
<feature type="transmembrane region" description="Helical" evidence="2">
    <location>
        <begin position="108"/>
        <end position="129"/>
    </location>
</feature>
<comment type="caution">
    <text evidence="3">The sequence shown here is derived from an EMBL/GenBank/DDBJ whole genome shotgun (WGS) entry which is preliminary data.</text>
</comment>
<name>A0A1G2UZ97_9BACT</name>
<accession>A0A1G2UZ97</accession>
<evidence type="ECO:0000256" key="2">
    <source>
        <dbReference type="SAM" id="Phobius"/>
    </source>
</evidence>
<reference evidence="3 4" key="1">
    <citation type="journal article" date="2016" name="Nat. Commun.">
        <title>Thousands of microbial genomes shed light on interconnected biogeochemical processes in an aquifer system.</title>
        <authorList>
            <person name="Anantharaman K."/>
            <person name="Brown C.T."/>
            <person name="Hug L.A."/>
            <person name="Sharon I."/>
            <person name="Castelle C.J."/>
            <person name="Probst A.J."/>
            <person name="Thomas B.C."/>
            <person name="Singh A."/>
            <person name="Wilkins M.J."/>
            <person name="Karaoz U."/>
            <person name="Brodie E.L."/>
            <person name="Williams K.H."/>
            <person name="Hubbard S.S."/>
            <person name="Banfield J.F."/>
        </authorList>
    </citation>
    <scope>NUCLEOTIDE SEQUENCE [LARGE SCALE GENOMIC DNA]</scope>
</reference>
<dbReference type="Gene3D" id="2.40.260.10">
    <property type="entry name" value="Sortase"/>
    <property type="match status" value="1"/>
</dbReference>
<keyword evidence="2" id="KW-0472">Membrane</keyword>
<dbReference type="EMBL" id="MHWW01000017">
    <property type="protein sequence ID" value="OHB14695.1"/>
    <property type="molecule type" value="Genomic_DNA"/>
</dbReference>
<dbReference type="GO" id="GO:0016787">
    <property type="term" value="F:hydrolase activity"/>
    <property type="evidence" value="ECO:0007669"/>
    <property type="project" value="UniProtKB-KW"/>
</dbReference>
<dbReference type="InterPro" id="IPR005754">
    <property type="entry name" value="Sortase"/>
</dbReference>
<keyword evidence="2" id="KW-0812">Transmembrane</keyword>
<evidence type="ECO:0008006" key="5">
    <source>
        <dbReference type="Google" id="ProtNLM"/>
    </source>
</evidence>
<dbReference type="CDD" id="cd05829">
    <property type="entry name" value="Sortase_F"/>
    <property type="match status" value="1"/>
</dbReference>
<dbReference type="InterPro" id="IPR042001">
    <property type="entry name" value="Sortase_F"/>
</dbReference>
<evidence type="ECO:0000256" key="1">
    <source>
        <dbReference type="ARBA" id="ARBA00022801"/>
    </source>
</evidence>
<dbReference type="Proteomes" id="UP000177697">
    <property type="component" value="Unassembled WGS sequence"/>
</dbReference>
<protein>
    <recommendedName>
        <fullName evidence="5">Peptidase C60 sortase A and B</fullName>
    </recommendedName>
</protein>
<keyword evidence="2" id="KW-1133">Transmembrane helix</keyword>
<proteinExistence type="predicted"/>
<evidence type="ECO:0000313" key="3">
    <source>
        <dbReference type="EMBL" id="OHB14695.1"/>
    </source>
</evidence>
<dbReference type="AlphaFoldDB" id="A0A1G2UZ97"/>
<evidence type="ECO:0000313" key="4">
    <source>
        <dbReference type="Proteomes" id="UP000177697"/>
    </source>
</evidence>
<organism evidence="3 4">
    <name type="scientific">Candidatus Zambryskibacteria bacterium RIFOXYC1_FULL_39_10</name>
    <dbReference type="NCBI Taxonomy" id="1802779"/>
    <lineage>
        <taxon>Bacteria</taxon>
        <taxon>Candidatus Zambryskiibacteriota</taxon>
    </lineage>
</organism>
<dbReference type="Pfam" id="PF04203">
    <property type="entry name" value="Sortase"/>
    <property type="match status" value="1"/>
</dbReference>